<evidence type="ECO:0000313" key="1">
    <source>
        <dbReference type="EMBL" id="PXX93518.1"/>
    </source>
</evidence>
<reference evidence="2" key="1">
    <citation type="submission" date="2018-05" db="EMBL/GenBank/DDBJ databases">
        <authorList>
            <person name="Lu D."/>
        </authorList>
    </citation>
    <scope>NUCLEOTIDE SEQUENCE [LARGE SCALE GENOMIC DNA]</scope>
    <source>
        <strain evidence="2">F01</strain>
    </source>
</reference>
<protein>
    <submittedName>
        <fullName evidence="1">Poly(3-hydroxybutyrate) depolymerase</fullName>
    </submittedName>
</protein>
<dbReference type="NCBIfam" id="TIGR02610">
    <property type="entry name" value="PHA_gran_rgn"/>
    <property type="match status" value="1"/>
</dbReference>
<organism evidence="1 2">
    <name type="scientific">Marinobacter vulgaris</name>
    <dbReference type="NCBI Taxonomy" id="1928331"/>
    <lineage>
        <taxon>Bacteria</taxon>
        <taxon>Pseudomonadati</taxon>
        <taxon>Pseudomonadota</taxon>
        <taxon>Gammaproteobacteria</taxon>
        <taxon>Pseudomonadales</taxon>
        <taxon>Marinobacteraceae</taxon>
        <taxon>Marinobacter</taxon>
    </lineage>
</organism>
<dbReference type="Pfam" id="PF09650">
    <property type="entry name" value="PHA_gran_rgn"/>
    <property type="match status" value="1"/>
</dbReference>
<dbReference type="EMBL" id="QFWX01000001">
    <property type="protein sequence ID" value="PXX93518.1"/>
    <property type="molecule type" value="Genomic_DNA"/>
</dbReference>
<dbReference type="RefSeq" id="WP_114611443.1">
    <property type="nucleotide sequence ID" value="NZ_QFWX01000001.1"/>
</dbReference>
<keyword evidence="2" id="KW-1185">Reference proteome</keyword>
<evidence type="ECO:0000313" key="2">
    <source>
        <dbReference type="Proteomes" id="UP000253987"/>
    </source>
</evidence>
<reference evidence="1 2" key="2">
    <citation type="submission" date="2018-06" db="EMBL/GenBank/DDBJ databases">
        <title>Marinobactersediminissp. nov, a moderately halophilic bacterium isolated from marine solar saltern.</title>
        <authorList>
            <person name="Zhang Y."/>
        </authorList>
    </citation>
    <scope>NUCLEOTIDE SEQUENCE [LARGE SCALE GENOMIC DNA]</scope>
    <source>
        <strain evidence="1 2">F01</strain>
    </source>
</reference>
<comment type="caution">
    <text evidence="1">The sequence shown here is derived from an EMBL/GenBank/DDBJ whole genome shotgun (WGS) entry which is preliminary data.</text>
</comment>
<gene>
    <name evidence="1" type="ORF">DIT71_01575</name>
</gene>
<proteinExistence type="predicted"/>
<sequence length="92" mass="10652">MSVIDVHRAHSLDKDHARQAAETLARDLSKQFDVNYQWEGDHLKFKRSGVKGHLNLTASDLHIHLELGMMLRPFKSRIEQEIHSQLDQILKA</sequence>
<accession>A0A2V3ZPV0</accession>
<dbReference type="AlphaFoldDB" id="A0A2V3ZPV0"/>
<dbReference type="InterPro" id="IPR013433">
    <property type="entry name" value="PHA_gran_rgn"/>
</dbReference>
<dbReference type="OrthoDB" id="287584at2"/>
<dbReference type="Proteomes" id="UP000253987">
    <property type="component" value="Unassembled WGS sequence"/>
</dbReference>
<name>A0A2V3ZPV0_9GAMM</name>